<dbReference type="EMBL" id="QXQA01000028">
    <property type="protein sequence ID" value="RIX46337.1"/>
    <property type="molecule type" value="Genomic_DNA"/>
</dbReference>
<dbReference type="OrthoDB" id="2589144at2"/>
<accession>A0A3A1UHK9</accession>
<evidence type="ECO:0000313" key="2">
    <source>
        <dbReference type="Proteomes" id="UP000266482"/>
    </source>
</evidence>
<dbReference type="RefSeq" id="WP_119603123.1">
    <property type="nucleotide sequence ID" value="NZ_QXQA01000028.1"/>
</dbReference>
<dbReference type="AlphaFoldDB" id="A0A3A1UHK9"/>
<comment type="caution">
    <text evidence="1">The sequence shown here is derived from an EMBL/GenBank/DDBJ whole genome shotgun (WGS) entry which is preliminary data.</text>
</comment>
<keyword evidence="2" id="KW-1185">Reference proteome</keyword>
<protein>
    <submittedName>
        <fullName evidence="1">Uncharacterized protein</fullName>
    </submittedName>
</protein>
<sequence length="156" mass="18244">MSVEEFDFFRKVKSHYYHVSFWLSFTYCFAHRHMKIATARGAFSCGVDVHTQTVVYTMQLKSDPIHRPRSQSDSFLFSTVYEAIPAQTIEFANYPILRLKYRVPIDYDWQQFIRNGAESAINKSTMSALFKKWELHDENGEPVDGKLKVVKVQFDG</sequence>
<evidence type="ECO:0000313" key="1">
    <source>
        <dbReference type="EMBL" id="RIX46337.1"/>
    </source>
</evidence>
<dbReference type="Proteomes" id="UP000266482">
    <property type="component" value="Unassembled WGS sequence"/>
</dbReference>
<reference evidence="1 2" key="1">
    <citation type="submission" date="2018-09" db="EMBL/GenBank/DDBJ databases">
        <title>Paenibacillus aracenensis nov. sp. isolated from a cave in southern Spain.</title>
        <authorList>
            <person name="Jurado V."/>
            <person name="Gutierrez-Patricio S."/>
            <person name="Gonzalez-Pimentel J.L."/>
            <person name="Miller A.Z."/>
            <person name="Laiz L."/>
            <person name="Saiz-Jimenez C."/>
        </authorList>
    </citation>
    <scope>NUCLEOTIDE SEQUENCE [LARGE SCALE GENOMIC DNA]</scope>
    <source>
        <strain evidence="1 2">DSM 22867</strain>
    </source>
</reference>
<gene>
    <name evidence="1" type="ORF">D3P08_26400</name>
</gene>
<name>A0A3A1UHK9_9BACL</name>
<organism evidence="1 2">
    <name type="scientific">Paenibacillus nanensis</name>
    <dbReference type="NCBI Taxonomy" id="393251"/>
    <lineage>
        <taxon>Bacteria</taxon>
        <taxon>Bacillati</taxon>
        <taxon>Bacillota</taxon>
        <taxon>Bacilli</taxon>
        <taxon>Bacillales</taxon>
        <taxon>Paenibacillaceae</taxon>
        <taxon>Paenibacillus</taxon>
    </lineage>
</organism>
<proteinExistence type="predicted"/>